<feature type="transmembrane region" description="Helical" evidence="8">
    <location>
        <begin position="38"/>
        <end position="59"/>
    </location>
</feature>
<organism evidence="10 11">
    <name type="scientific">Sneathiella chungangensis</name>
    <dbReference type="NCBI Taxonomy" id="1418234"/>
    <lineage>
        <taxon>Bacteria</taxon>
        <taxon>Pseudomonadati</taxon>
        <taxon>Pseudomonadota</taxon>
        <taxon>Alphaproteobacteria</taxon>
        <taxon>Sneathiellales</taxon>
        <taxon>Sneathiellaceae</taxon>
        <taxon>Sneathiella</taxon>
    </lineage>
</organism>
<keyword evidence="4 7" id="KW-0812">Transmembrane</keyword>
<feature type="domain" description="NADH:quinone oxidoreductase/Mrp antiporter transmembrane" evidence="9">
    <location>
        <begin position="132"/>
        <end position="425"/>
    </location>
</feature>
<feature type="transmembrane region" description="Helical" evidence="8">
    <location>
        <begin position="338"/>
        <end position="356"/>
    </location>
</feature>
<feature type="transmembrane region" description="Helical" evidence="8">
    <location>
        <begin position="469"/>
        <end position="489"/>
    </location>
</feature>
<dbReference type="PANTHER" id="PTHR42703:SF1">
    <property type="entry name" value="NA(+)_H(+) ANTIPORTER SUBUNIT D1"/>
    <property type="match status" value="1"/>
</dbReference>
<evidence type="ECO:0000256" key="7">
    <source>
        <dbReference type="RuleBase" id="RU000320"/>
    </source>
</evidence>
<comment type="similarity">
    <text evidence="2">Belongs to the CPA3 antiporters (TC 2.A.63) subunit D family.</text>
</comment>
<proteinExistence type="inferred from homology"/>
<feature type="transmembrane region" description="Helical" evidence="8">
    <location>
        <begin position="413"/>
        <end position="435"/>
    </location>
</feature>
<dbReference type="AlphaFoldDB" id="A0A845M8Z8"/>
<evidence type="ECO:0000256" key="2">
    <source>
        <dbReference type="ARBA" id="ARBA00005346"/>
    </source>
</evidence>
<dbReference type="PRINTS" id="PR01434">
    <property type="entry name" value="NADHDHGNASE5"/>
</dbReference>
<feature type="transmembrane region" description="Helical" evidence="8">
    <location>
        <begin position="247"/>
        <end position="270"/>
    </location>
</feature>
<sequence length="502" mass="53569">MMFTLETHVLLSLIIPLLGAIGIALTSSVPNIRETVTLVTSVLLCLNVFSLLPGIMNGAEPAVLLAEIVPDIGLALKVEPLGMTFAAVASSLWIINSIYSIGYMRGNNEPRQTGFYICFAIAIAATMGVAFSGNLLTLFVFYEVLTLSTYPLVTHKKNADALKGGRIYLGILIGTSIGLFLPAIIWTWTLAGTVNFVKGGILEGHASAGVTGVLLFLFMYGIGKAALMPIHRWLPAAMVAPTPVSALLHAVAVVKAGVFAVLKVVIYIFGIDFLTTTGAAEWLTWVAAYTLIAASVVALTKDNLKARLAYSTISQLAYVVLGASMATSMAVAGGALQIVMHAFGKITLFFCAGAIYTAVHKTEISDMRGLGRQMPVTFIAFLIGSLSIIGLPPLGGSWSKFYLMLGAAEADEIYLMIVLLVSSLLNIAYLLPIVARGFFYPPLGQSDEPVPVGYEKSDFSWRNIQEAPLFCVLPPVLTALACVVLFFLADPIVRLIEPILTP</sequence>
<comment type="caution">
    <text evidence="10">The sequence shown here is derived from an EMBL/GenBank/DDBJ whole genome shotgun (WGS) entry which is preliminary data.</text>
</comment>
<dbReference type="OrthoDB" id="9811798at2"/>
<dbReference type="Proteomes" id="UP000445696">
    <property type="component" value="Unassembled WGS sequence"/>
</dbReference>
<gene>
    <name evidence="10" type="ORF">GQF03_01910</name>
</gene>
<feature type="transmembrane region" description="Helical" evidence="8">
    <location>
        <begin position="282"/>
        <end position="300"/>
    </location>
</feature>
<keyword evidence="3" id="KW-1003">Cell membrane</keyword>
<evidence type="ECO:0000256" key="1">
    <source>
        <dbReference type="ARBA" id="ARBA00004651"/>
    </source>
</evidence>
<accession>A0A845M8Z8</accession>
<comment type="subcellular location">
    <subcellularLocation>
        <location evidence="1">Cell membrane</location>
        <topology evidence="1">Multi-pass membrane protein</topology>
    </subcellularLocation>
    <subcellularLocation>
        <location evidence="7">Membrane</location>
        <topology evidence="7">Multi-pass membrane protein</topology>
    </subcellularLocation>
</comment>
<dbReference type="InterPro" id="IPR001750">
    <property type="entry name" value="ND/Mrp_TM"/>
</dbReference>
<dbReference type="GO" id="GO:0005886">
    <property type="term" value="C:plasma membrane"/>
    <property type="evidence" value="ECO:0007669"/>
    <property type="project" value="UniProtKB-SubCell"/>
</dbReference>
<feature type="transmembrane region" description="Helical" evidence="8">
    <location>
        <begin position="80"/>
        <end position="102"/>
    </location>
</feature>
<dbReference type="InterPro" id="IPR050586">
    <property type="entry name" value="CPA3_Na-H_Antiporter_D"/>
</dbReference>
<keyword evidence="11" id="KW-1185">Reference proteome</keyword>
<dbReference type="Pfam" id="PF00361">
    <property type="entry name" value="Proton_antipo_M"/>
    <property type="match status" value="1"/>
</dbReference>
<evidence type="ECO:0000256" key="8">
    <source>
        <dbReference type="SAM" id="Phobius"/>
    </source>
</evidence>
<evidence type="ECO:0000256" key="3">
    <source>
        <dbReference type="ARBA" id="ARBA00022475"/>
    </source>
</evidence>
<protein>
    <submittedName>
        <fullName evidence="10">Monovalent cation/H+ antiporter subunit D family protein</fullName>
    </submittedName>
</protein>
<feature type="transmembrane region" description="Helical" evidence="8">
    <location>
        <begin position="166"/>
        <end position="188"/>
    </location>
</feature>
<feature type="transmembrane region" description="Helical" evidence="8">
    <location>
        <begin position="114"/>
        <end position="145"/>
    </location>
</feature>
<keyword evidence="5 8" id="KW-1133">Transmembrane helix</keyword>
<evidence type="ECO:0000256" key="6">
    <source>
        <dbReference type="ARBA" id="ARBA00023136"/>
    </source>
</evidence>
<evidence type="ECO:0000313" key="11">
    <source>
        <dbReference type="Proteomes" id="UP000445696"/>
    </source>
</evidence>
<feature type="transmembrane region" description="Helical" evidence="8">
    <location>
        <begin position="376"/>
        <end position="393"/>
    </location>
</feature>
<evidence type="ECO:0000259" key="9">
    <source>
        <dbReference type="Pfam" id="PF00361"/>
    </source>
</evidence>
<name>A0A845M8Z8_9PROT</name>
<dbReference type="PANTHER" id="PTHR42703">
    <property type="entry name" value="NADH DEHYDROGENASE"/>
    <property type="match status" value="1"/>
</dbReference>
<feature type="transmembrane region" description="Helical" evidence="8">
    <location>
        <begin position="208"/>
        <end position="227"/>
    </location>
</feature>
<reference evidence="10 11" key="1">
    <citation type="journal article" date="2014" name="Int. J. Syst. Evol. Microbiol.">
        <title>Sneathiella chungangensis sp. nov., isolated from a marine sand, and emended description of the genus Sneathiella.</title>
        <authorList>
            <person name="Siamphan C."/>
            <person name="Kim H."/>
            <person name="Lee J.S."/>
            <person name="Kim W."/>
        </authorList>
    </citation>
    <scope>NUCLEOTIDE SEQUENCE [LARGE SCALE GENOMIC DNA]</scope>
    <source>
        <strain evidence="10 11">KCTC 32476</strain>
    </source>
</reference>
<feature type="transmembrane region" description="Helical" evidence="8">
    <location>
        <begin position="312"/>
        <end position="332"/>
    </location>
</feature>
<evidence type="ECO:0000256" key="5">
    <source>
        <dbReference type="ARBA" id="ARBA00022989"/>
    </source>
</evidence>
<keyword evidence="6 8" id="KW-0472">Membrane</keyword>
<evidence type="ECO:0000313" key="10">
    <source>
        <dbReference type="EMBL" id="MZR21078.1"/>
    </source>
</evidence>
<dbReference type="EMBL" id="WTVA01000001">
    <property type="protein sequence ID" value="MZR21078.1"/>
    <property type="molecule type" value="Genomic_DNA"/>
</dbReference>
<evidence type="ECO:0000256" key="4">
    <source>
        <dbReference type="ARBA" id="ARBA00022692"/>
    </source>
</evidence>